<dbReference type="GO" id="GO:0071944">
    <property type="term" value="C:cell periphery"/>
    <property type="evidence" value="ECO:0007669"/>
    <property type="project" value="TreeGrafter"/>
</dbReference>
<feature type="transmembrane region" description="Helical" evidence="2">
    <location>
        <begin position="344"/>
        <end position="365"/>
    </location>
</feature>
<keyword evidence="2" id="KW-0472">Membrane</keyword>
<feature type="transmembrane region" description="Helical" evidence="2">
    <location>
        <begin position="230"/>
        <end position="252"/>
    </location>
</feature>
<dbReference type="GO" id="GO:0000324">
    <property type="term" value="C:fungal-type vacuole"/>
    <property type="evidence" value="ECO:0007669"/>
    <property type="project" value="TreeGrafter"/>
</dbReference>
<proteinExistence type="predicted"/>
<dbReference type="Proteomes" id="UP000045706">
    <property type="component" value="Unassembled WGS sequence"/>
</dbReference>
<gene>
    <name evidence="3" type="ORF">BN1723_003246</name>
</gene>
<evidence type="ECO:0000313" key="3">
    <source>
        <dbReference type="EMBL" id="CRK25338.1"/>
    </source>
</evidence>
<reference evidence="4" key="1">
    <citation type="submission" date="2015-05" db="EMBL/GenBank/DDBJ databases">
        <authorList>
            <person name="Fogelqvist Johan"/>
        </authorList>
    </citation>
    <scope>NUCLEOTIDE SEQUENCE [LARGE SCALE GENOMIC DNA]</scope>
</reference>
<name>A0A0G4LTF2_VERLO</name>
<feature type="region of interest" description="Disordered" evidence="1">
    <location>
        <begin position="1"/>
        <end position="62"/>
    </location>
</feature>
<dbReference type="InterPro" id="IPR037737">
    <property type="entry name" value="Srf1"/>
</dbReference>
<evidence type="ECO:0000256" key="1">
    <source>
        <dbReference type="SAM" id="MobiDB-lite"/>
    </source>
</evidence>
<dbReference type="PANTHER" id="PTHR36819">
    <property type="entry name" value="REGULATOR OF PHOSPHOLIPASE D SRF1"/>
    <property type="match status" value="1"/>
</dbReference>
<feature type="compositionally biased region" description="Polar residues" evidence="1">
    <location>
        <begin position="22"/>
        <end position="35"/>
    </location>
</feature>
<feature type="transmembrane region" description="Helical" evidence="2">
    <location>
        <begin position="264"/>
        <end position="283"/>
    </location>
</feature>
<dbReference type="AlphaFoldDB" id="A0A0G4LTF2"/>
<evidence type="ECO:0000313" key="4">
    <source>
        <dbReference type="Proteomes" id="UP000045706"/>
    </source>
</evidence>
<feature type="transmembrane region" description="Helical" evidence="2">
    <location>
        <begin position="303"/>
        <end position="324"/>
    </location>
</feature>
<dbReference type="EMBL" id="CVQI01017779">
    <property type="protein sequence ID" value="CRK25338.1"/>
    <property type="molecule type" value="Genomic_DNA"/>
</dbReference>
<protein>
    <recommendedName>
        <fullName evidence="5">Regulator of phospholipase D SRF1</fullName>
    </recommendedName>
</protein>
<keyword evidence="2" id="KW-1133">Transmembrane helix</keyword>
<feature type="compositionally biased region" description="Low complexity" evidence="1">
    <location>
        <begin position="1"/>
        <end position="15"/>
    </location>
</feature>
<dbReference type="PANTHER" id="PTHR36819:SF1">
    <property type="entry name" value="REGULATOR OF PHOSPHOLIPASE D SRF1"/>
    <property type="match status" value="1"/>
</dbReference>
<evidence type="ECO:0008006" key="5">
    <source>
        <dbReference type="Google" id="ProtNLM"/>
    </source>
</evidence>
<organism evidence="3 4">
    <name type="scientific">Verticillium longisporum</name>
    <name type="common">Verticillium dahliae var. longisporum</name>
    <dbReference type="NCBI Taxonomy" id="100787"/>
    <lineage>
        <taxon>Eukaryota</taxon>
        <taxon>Fungi</taxon>
        <taxon>Dikarya</taxon>
        <taxon>Ascomycota</taxon>
        <taxon>Pezizomycotina</taxon>
        <taxon>Sordariomycetes</taxon>
        <taxon>Hypocreomycetidae</taxon>
        <taxon>Glomerellales</taxon>
        <taxon>Plectosphaerellaceae</taxon>
        <taxon>Verticillium</taxon>
    </lineage>
</organism>
<accession>A0A0G4LTF2</accession>
<keyword evidence="2" id="KW-0812">Transmembrane</keyword>
<feature type="region of interest" description="Disordered" evidence="1">
    <location>
        <begin position="188"/>
        <end position="210"/>
    </location>
</feature>
<sequence>MDSSSATAAGPSSSPDFRAVSVGTSNATLNHSQAARQRPPRSLPPWIDSYESENGPLTDDQMRLLRPPQRSVLPQHNYDPSETERRISKDGFVDWAQDPLSLQRSPPNRRLTVQKLLRGRRGQQGRKWDHLRSAEPVVVAAYAPQAPGNAGGAAAVWRHYVQSTVYGRAQGEDSEVVDPEMLDKLQPDFNRPFDNPLHPHESRSSRRRKRTRTVGERIWRAILRHPLVPLVFRLTVMITSLMSLAIATRIFVHENAQDRSSAERTQSVVAIAVDTVAVPYIAYMLWDEYTGKPLGLRPATQKIALILLDLFFIIFKSVSTALAFESLVYHNDRGDAKVAQLSKALSAFVFVGLVSWTFNFMVNIFRTVARLGTNEG</sequence>
<evidence type="ECO:0000256" key="2">
    <source>
        <dbReference type="SAM" id="Phobius"/>
    </source>
</evidence>